<evidence type="ECO:0000313" key="4">
    <source>
        <dbReference type="Proteomes" id="UP000199494"/>
    </source>
</evidence>
<keyword evidence="4" id="KW-1185">Reference proteome</keyword>
<reference evidence="3 4" key="1">
    <citation type="submission" date="2016-10" db="EMBL/GenBank/DDBJ databases">
        <authorList>
            <person name="de Groot N.N."/>
        </authorList>
    </citation>
    <scope>NUCLEOTIDE SEQUENCE [LARGE SCALE GENOMIC DNA]</scope>
    <source>
        <strain evidence="3 4">CGMCC 4.5506</strain>
    </source>
</reference>
<evidence type="ECO:0000313" key="3">
    <source>
        <dbReference type="EMBL" id="SDC97596.1"/>
    </source>
</evidence>
<accession>A0A222VQ85</accession>
<feature type="compositionally biased region" description="Low complexity" evidence="1">
    <location>
        <begin position="39"/>
        <end position="49"/>
    </location>
</feature>
<organism evidence="3 4">
    <name type="scientific">Prauserella marina</name>
    <dbReference type="NCBI Taxonomy" id="530584"/>
    <lineage>
        <taxon>Bacteria</taxon>
        <taxon>Bacillati</taxon>
        <taxon>Actinomycetota</taxon>
        <taxon>Actinomycetes</taxon>
        <taxon>Pseudonocardiales</taxon>
        <taxon>Pseudonocardiaceae</taxon>
        <taxon>Prauserella</taxon>
    </lineage>
</organism>
<feature type="chain" id="PRO_5044327921" evidence="2">
    <location>
        <begin position="33"/>
        <end position="534"/>
    </location>
</feature>
<protein>
    <submittedName>
        <fullName evidence="3">Uncharacterized protein</fullName>
    </submittedName>
</protein>
<dbReference type="PROSITE" id="PS51257">
    <property type="entry name" value="PROKAR_LIPOPROTEIN"/>
    <property type="match status" value="1"/>
</dbReference>
<dbReference type="Proteomes" id="UP000199494">
    <property type="component" value="Unassembled WGS sequence"/>
</dbReference>
<dbReference type="RefSeq" id="WP_091804039.1">
    <property type="nucleotide sequence ID" value="NZ_CP016353.1"/>
</dbReference>
<sequence length="534" mass="57564">MRQRMLTAAVSVFACALMVAGCSTTTSGTAFKAGEAPQDGGPAAEESGPGPAPDPRDAEAVDEALRQLDPCLLFDMDVANKRIGEPGTTATPRGPHSCMLTPAGEYEPGGEPLNVAVGAPVDHMTRYTGKPVDLGGVTAYELRDYGESRNRCVLTIPVSFSKGIEFDYAFADSDTCPIVAEYATAAVKKLQDPDTLKLDQQGRPFSRWDGCTFLRTLLGDESEQYRFAPNRGYDPLASCETFPADASDYSQTPVLSVRYNTVGDSPLGDPTDIAGKTVFVYQQSSGCKATWAQTDSKTGNEHLKDLEFELEAGDCDAAAGLAEQAIGLVDQAPPPNDKVQRPLLYGPDERDNGEKGACEHFGAPNNREECAPYEDDVTVPQGKEAIIEASGEDNRVQCAVFRDAIRDIYGPEFEPLTFGAHCIFVEETHSVAITVNVTPAYPAGDYGTDESLYSERRETEFGGKQAVSFYDSGKTAYDIYLSPDNDVAAHGHVHIGVELLPERGVLVGERKPDPETLARADEVMTKVVEQYFAS</sequence>
<dbReference type="InterPro" id="IPR024520">
    <property type="entry name" value="DUF3558"/>
</dbReference>
<dbReference type="Pfam" id="PF12079">
    <property type="entry name" value="DUF3558"/>
    <property type="match status" value="1"/>
</dbReference>
<feature type="region of interest" description="Disordered" evidence="1">
    <location>
        <begin position="31"/>
        <end position="57"/>
    </location>
</feature>
<proteinExistence type="predicted"/>
<gene>
    <name evidence="3" type="ORF">SAMN05421630_1053</name>
</gene>
<dbReference type="AlphaFoldDB" id="A0A222VQ85"/>
<evidence type="ECO:0000256" key="1">
    <source>
        <dbReference type="SAM" id="MobiDB-lite"/>
    </source>
</evidence>
<keyword evidence="2" id="KW-0732">Signal</keyword>
<name>A0A222VQ85_9PSEU</name>
<feature type="signal peptide" evidence="2">
    <location>
        <begin position="1"/>
        <end position="32"/>
    </location>
</feature>
<dbReference type="OrthoDB" id="3589247at2"/>
<dbReference type="EMBL" id="FMZE01000005">
    <property type="protein sequence ID" value="SDC97596.1"/>
    <property type="molecule type" value="Genomic_DNA"/>
</dbReference>
<dbReference type="KEGG" id="pmad:BAY61_14795"/>
<evidence type="ECO:0000256" key="2">
    <source>
        <dbReference type="SAM" id="SignalP"/>
    </source>
</evidence>